<dbReference type="InterPro" id="IPR051487">
    <property type="entry name" value="Ser/Thr_Proteases_Immune/Dev"/>
</dbReference>
<sequence>MGANCRSLHFHVLKCNYAPYGQLFSYRDVTGEHMAVTVADHTYTQRQRPAYNVRVKGIIMHPSYTGDAAAAGFDIALLQLNRAVKPNIPETLMEVGIQLAPKALCKIKVPSVDDYDTVCTDEAQGGGCNGDSGGGLHCLTPDGYNWIVYGIASASAPNCTIGFDVFALTATKLGWINAVMAAHP</sequence>
<dbReference type="Pfam" id="PF00089">
    <property type="entry name" value="Trypsin"/>
    <property type="match status" value="1"/>
</dbReference>
<dbReference type="InterPro" id="IPR001254">
    <property type="entry name" value="Trypsin_dom"/>
</dbReference>
<dbReference type="InterPro" id="IPR043504">
    <property type="entry name" value="Peptidase_S1_PA_chymotrypsin"/>
</dbReference>
<evidence type="ECO:0000313" key="4">
    <source>
        <dbReference type="EMBL" id="VDN18750.1"/>
    </source>
</evidence>
<dbReference type="Gene3D" id="2.40.10.10">
    <property type="entry name" value="Trypsin-like serine proteases"/>
    <property type="match status" value="2"/>
</dbReference>
<keyword evidence="1" id="KW-1015">Disulfide bond</keyword>
<gene>
    <name evidence="4" type="ORF">DILT_LOCUS13257</name>
</gene>
<organism evidence="4 5">
    <name type="scientific">Dibothriocephalus latus</name>
    <name type="common">Fish tapeworm</name>
    <name type="synonym">Diphyllobothrium latum</name>
    <dbReference type="NCBI Taxonomy" id="60516"/>
    <lineage>
        <taxon>Eukaryota</taxon>
        <taxon>Metazoa</taxon>
        <taxon>Spiralia</taxon>
        <taxon>Lophotrochozoa</taxon>
        <taxon>Platyhelminthes</taxon>
        <taxon>Cestoda</taxon>
        <taxon>Eucestoda</taxon>
        <taxon>Diphyllobothriidea</taxon>
        <taxon>Diphyllobothriidae</taxon>
        <taxon>Dibothriocephalus</taxon>
    </lineage>
</organism>
<evidence type="ECO:0000256" key="1">
    <source>
        <dbReference type="ARBA" id="ARBA00023157"/>
    </source>
</evidence>
<dbReference type="EMBL" id="UYRU01069471">
    <property type="protein sequence ID" value="VDN18750.1"/>
    <property type="molecule type" value="Genomic_DNA"/>
</dbReference>
<dbReference type="SUPFAM" id="SSF50494">
    <property type="entry name" value="Trypsin-like serine proteases"/>
    <property type="match status" value="1"/>
</dbReference>
<evidence type="ECO:0000256" key="2">
    <source>
        <dbReference type="ARBA" id="ARBA00024195"/>
    </source>
</evidence>
<comment type="similarity">
    <text evidence="2">Belongs to the peptidase S1 family. CLIP subfamily.</text>
</comment>
<dbReference type="Proteomes" id="UP000281553">
    <property type="component" value="Unassembled WGS sequence"/>
</dbReference>
<name>A0A3P7LZA9_DIBLA</name>
<accession>A0A3P7LZA9</accession>
<keyword evidence="5" id="KW-1185">Reference proteome</keyword>
<reference evidence="4 5" key="1">
    <citation type="submission" date="2018-11" db="EMBL/GenBank/DDBJ databases">
        <authorList>
            <consortium name="Pathogen Informatics"/>
        </authorList>
    </citation>
    <scope>NUCLEOTIDE SEQUENCE [LARGE SCALE GENOMIC DNA]</scope>
</reference>
<dbReference type="GO" id="GO:0006508">
    <property type="term" value="P:proteolysis"/>
    <property type="evidence" value="ECO:0007669"/>
    <property type="project" value="InterPro"/>
</dbReference>
<evidence type="ECO:0000313" key="5">
    <source>
        <dbReference type="Proteomes" id="UP000281553"/>
    </source>
</evidence>
<proteinExistence type="inferred from homology"/>
<dbReference type="InterPro" id="IPR009003">
    <property type="entry name" value="Peptidase_S1_PA"/>
</dbReference>
<dbReference type="PANTHER" id="PTHR24256">
    <property type="entry name" value="TRYPTASE-RELATED"/>
    <property type="match status" value="1"/>
</dbReference>
<feature type="domain" description="Peptidase S1" evidence="3">
    <location>
        <begin position="1"/>
        <end position="181"/>
    </location>
</feature>
<dbReference type="AlphaFoldDB" id="A0A3P7LZA9"/>
<protein>
    <recommendedName>
        <fullName evidence="3">Peptidase S1 domain-containing protein</fullName>
    </recommendedName>
</protein>
<dbReference type="GO" id="GO:0004252">
    <property type="term" value="F:serine-type endopeptidase activity"/>
    <property type="evidence" value="ECO:0007669"/>
    <property type="project" value="InterPro"/>
</dbReference>
<dbReference type="PROSITE" id="PS50240">
    <property type="entry name" value="TRYPSIN_DOM"/>
    <property type="match status" value="1"/>
</dbReference>
<dbReference type="OrthoDB" id="10004439at2759"/>
<dbReference type="SMART" id="SM00020">
    <property type="entry name" value="Tryp_SPc"/>
    <property type="match status" value="1"/>
</dbReference>
<evidence type="ECO:0000259" key="3">
    <source>
        <dbReference type="PROSITE" id="PS50240"/>
    </source>
</evidence>